<evidence type="ECO:0000256" key="6">
    <source>
        <dbReference type="ARBA" id="ARBA00023277"/>
    </source>
</evidence>
<comment type="caution">
    <text evidence="9">The sequence shown here is derived from an EMBL/GenBank/DDBJ whole genome shotgun (WGS) entry which is preliminary data.</text>
</comment>
<keyword evidence="6" id="KW-0119">Carbohydrate metabolism</keyword>
<evidence type="ECO:0000256" key="2">
    <source>
        <dbReference type="ARBA" id="ARBA00022679"/>
    </source>
</evidence>
<evidence type="ECO:0000256" key="4">
    <source>
        <dbReference type="ARBA" id="ARBA00022777"/>
    </source>
</evidence>
<evidence type="ECO:0000259" key="8">
    <source>
        <dbReference type="Pfam" id="PF17042"/>
    </source>
</evidence>
<gene>
    <name evidence="9" type="ORF">HGA03_00240</name>
</gene>
<keyword evidence="10" id="KW-1185">Reference proteome</keyword>
<dbReference type="InterPro" id="IPR037051">
    <property type="entry name" value="4-carb_acid_sugar_kinase_N_sf"/>
</dbReference>
<feature type="domain" description="Four-carbon acid sugar kinase nucleotide binding" evidence="8">
    <location>
        <begin position="262"/>
        <end position="436"/>
    </location>
</feature>
<proteinExistence type="inferred from homology"/>
<dbReference type="Gene3D" id="3.40.980.20">
    <property type="entry name" value="Four-carbon acid sugar kinase, nucleotide binding domain"/>
    <property type="match status" value="1"/>
</dbReference>
<dbReference type="Gene3D" id="3.40.50.10840">
    <property type="entry name" value="Putative sugar-binding, N-terminal domain"/>
    <property type="match status" value="1"/>
</dbReference>
<keyword evidence="2" id="KW-0808">Transferase</keyword>
<keyword evidence="3" id="KW-0547">Nucleotide-binding</keyword>
<organism evidence="9 10">
    <name type="scientific">Cellulomonas denverensis</name>
    <dbReference type="NCBI Taxonomy" id="264297"/>
    <lineage>
        <taxon>Bacteria</taxon>
        <taxon>Bacillati</taxon>
        <taxon>Actinomycetota</taxon>
        <taxon>Actinomycetes</taxon>
        <taxon>Micrococcales</taxon>
        <taxon>Cellulomonadaceae</taxon>
        <taxon>Cellulomonas</taxon>
    </lineage>
</organism>
<dbReference type="AlphaFoldDB" id="A0A7X6KRX2"/>
<dbReference type="Pfam" id="PF17042">
    <property type="entry name" value="NBD_C"/>
    <property type="match status" value="1"/>
</dbReference>
<name>A0A7X6KRX2_9CELL</name>
<dbReference type="GO" id="GO:0016301">
    <property type="term" value="F:kinase activity"/>
    <property type="evidence" value="ECO:0007669"/>
    <property type="project" value="UniProtKB-KW"/>
</dbReference>
<keyword evidence="5" id="KW-0067">ATP-binding</keyword>
<accession>A0A7X6KRX2</accession>
<dbReference type="Proteomes" id="UP000581206">
    <property type="component" value="Unassembled WGS sequence"/>
</dbReference>
<comment type="similarity">
    <text evidence="1">Belongs to the four-carbon acid sugar kinase family.</text>
</comment>
<sequence length="457" mass="47059">MGPQIGIVADDLTGGTTVGALLARRGVPTTVLFSRESVTRDAQGAEGAVVVSTDSRAMPPEVAFGRVRAATLALAAAGARQFAKRIDTTCRGGIGAEVEGMLAALDPGHVAVIVPAMPQSRRIVVDGYSVIDSVLLARTGVAQDVRTPVTESHLPTLLAEQFSVPIGHVGIGAVLAGPQVLHRELARVRTNGARAILVDAASLEDVTAIAAATVALGWSVIAVDPGPFTTALAAAQGIAAPADRADHPLRDEPSAEDRGTVVVVAGSATAVTHRQIARVRAAAGTETIAVDPAALLDEAGASQVADEVATRARAWHRDGHPRVAVLAFDTVVDGRPPDPERLSRLSGLSGHQVAIRLSDQLGGLARVLADQVAPHCAGFYLTGGDVMVRSVAALGAQGITLRDFVIPQVDHGVLRGGPYDGLPVVCKGGLTGDDRTALHSVNRLFDERSRTDAHSPA</sequence>
<dbReference type="GO" id="GO:0005524">
    <property type="term" value="F:ATP binding"/>
    <property type="evidence" value="ECO:0007669"/>
    <property type="project" value="UniProtKB-KW"/>
</dbReference>
<feature type="domain" description="Four-carbon acid sugar kinase N-terminal" evidence="7">
    <location>
        <begin position="5"/>
        <end position="232"/>
    </location>
</feature>
<evidence type="ECO:0000313" key="10">
    <source>
        <dbReference type="Proteomes" id="UP000581206"/>
    </source>
</evidence>
<dbReference type="EMBL" id="JAAXOX010000001">
    <property type="protein sequence ID" value="NKY21092.1"/>
    <property type="molecule type" value="Genomic_DNA"/>
</dbReference>
<dbReference type="InterPro" id="IPR031475">
    <property type="entry name" value="NBD_C"/>
</dbReference>
<dbReference type="RefSeq" id="WP_168628223.1">
    <property type="nucleotide sequence ID" value="NZ_BONL01000014.1"/>
</dbReference>
<evidence type="ECO:0000259" key="7">
    <source>
        <dbReference type="Pfam" id="PF07005"/>
    </source>
</evidence>
<dbReference type="Pfam" id="PF07005">
    <property type="entry name" value="SBD_N"/>
    <property type="match status" value="1"/>
</dbReference>
<reference evidence="9 10" key="1">
    <citation type="submission" date="2020-04" db="EMBL/GenBank/DDBJ databases">
        <title>MicrobeNet Type strains.</title>
        <authorList>
            <person name="Nicholson A.C."/>
        </authorList>
    </citation>
    <scope>NUCLEOTIDE SEQUENCE [LARGE SCALE GENOMIC DNA]</scope>
    <source>
        <strain evidence="9 10">ATCC BAA-788</strain>
    </source>
</reference>
<protein>
    <submittedName>
        <fullName evidence="9">Four-carbon acid sugar kinase family protein</fullName>
    </submittedName>
</protein>
<evidence type="ECO:0000256" key="3">
    <source>
        <dbReference type="ARBA" id="ARBA00022741"/>
    </source>
</evidence>
<keyword evidence="4 9" id="KW-0418">Kinase</keyword>
<evidence type="ECO:0000313" key="9">
    <source>
        <dbReference type="EMBL" id="NKY21092.1"/>
    </source>
</evidence>
<dbReference type="InterPro" id="IPR042213">
    <property type="entry name" value="NBD_C_sf"/>
</dbReference>
<evidence type="ECO:0000256" key="1">
    <source>
        <dbReference type="ARBA" id="ARBA00005715"/>
    </source>
</evidence>
<dbReference type="SUPFAM" id="SSF142764">
    <property type="entry name" value="YgbK-like"/>
    <property type="match status" value="1"/>
</dbReference>
<evidence type="ECO:0000256" key="5">
    <source>
        <dbReference type="ARBA" id="ARBA00022840"/>
    </source>
</evidence>
<dbReference type="InterPro" id="IPR010737">
    <property type="entry name" value="4-carb_acid_sugar_kinase_N"/>
</dbReference>